<comment type="caution">
    <text evidence="1">The sequence shown here is derived from an EMBL/GenBank/DDBJ whole genome shotgun (WGS) entry which is preliminary data.</text>
</comment>
<reference evidence="1 2" key="1">
    <citation type="submission" date="2020-02" db="EMBL/GenBank/DDBJ databases">
        <authorList>
            <person name="Ma Q."/>
            <person name="Huang Y."/>
            <person name="Song X."/>
            <person name="Pei D."/>
        </authorList>
    </citation>
    <scope>NUCLEOTIDE SEQUENCE [LARGE SCALE GENOMIC DNA]</scope>
    <source>
        <strain evidence="1">Sxm20200214</strain>
        <tissue evidence="1">Leaf</tissue>
    </source>
</reference>
<name>A0A8X7SGZ7_BRACI</name>
<proteinExistence type="predicted"/>
<dbReference type="Proteomes" id="UP000886595">
    <property type="component" value="Unassembled WGS sequence"/>
</dbReference>
<dbReference type="PANTHER" id="PTHR31509">
    <property type="entry name" value="BPS1-LIKE PROTEIN"/>
    <property type="match status" value="1"/>
</dbReference>
<gene>
    <name evidence="1" type="ORF">Bca52824_032500</name>
</gene>
<keyword evidence="2" id="KW-1185">Reference proteome</keyword>
<dbReference type="AlphaFoldDB" id="A0A8X7SGZ7"/>
<evidence type="ECO:0000313" key="2">
    <source>
        <dbReference type="Proteomes" id="UP000886595"/>
    </source>
</evidence>
<evidence type="ECO:0000313" key="1">
    <source>
        <dbReference type="EMBL" id="KAG2303849.1"/>
    </source>
</evidence>
<dbReference type="OrthoDB" id="1063143at2759"/>
<evidence type="ECO:0008006" key="3">
    <source>
        <dbReference type="Google" id="ProtNLM"/>
    </source>
</evidence>
<dbReference type="EMBL" id="JAAMPC010000007">
    <property type="protein sequence ID" value="KAG2303849.1"/>
    <property type="molecule type" value="Genomic_DNA"/>
</dbReference>
<protein>
    <recommendedName>
        <fullName evidence="3">BPS1-like protein</fullName>
    </recommendedName>
</protein>
<sequence>MSRIKDHPPRVFFRCGNPFKNLFPKNNNARISPNLPSLLNNFETNLMLSIRELIPKNDGNAILTVSWMKEAMASLCKTHRSIRTLVSGLELPVSDLEDYFIYIYSGISLKLLELCNSFTSELDRLNHGNLLLKFALSKLETSSCPEEISLLHLESWRQHMASKKIQNCGAILSSLVESLKHHHHSLPKKKLSGKGRVLLRALYGVNVKTLYITSVFAAVFSGSSSNLFYLTIPKEMEEVQWAQAFMELQSMVNLEIKTAFLSDRFTVIKDLEAVESGVKKLHIAVQEGSDTNVFVEVLKKSVMELSERFDLVSKETGSLLKTVISARDALVERLWTKYEEELGVTLPMIISVKKTCL</sequence>
<accession>A0A8X7SGZ7</accession>
<organism evidence="1 2">
    <name type="scientific">Brassica carinata</name>
    <name type="common">Ethiopian mustard</name>
    <name type="synonym">Abyssinian cabbage</name>
    <dbReference type="NCBI Taxonomy" id="52824"/>
    <lineage>
        <taxon>Eukaryota</taxon>
        <taxon>Viridiplantae</taxon>
        <taxon>Streptophyta</taxon>
        <taxon>Embryophyta</taxon>
        <taxon>Tracheophyta</taxon>
        <taxon>Spermatophyta</taxon>
        <taxon>Magnoliopsida</taxon>
        <taxon>eudicotyledons</taxon>
        <taxon>Gunneridae</taxon>
        <taxon>Pentapetalae</taxon>
        <taxon>rosids</taxon>
        <taxon>malvids</taxon>
        <taxon>Brassicales</taxon>
        <taxon>Brassicaceae</taxon>
        <taxon>Brassiceae</taxon>
        <taxon>Brassica</taxon>
    </lineage>
</organism>